<organism evidence="1 2">
    <name type="scientific">Porcisia hertigi</name>
    <dbReference type="NCBI Taxonomy" id="2761500"/>
    <lineage>
        <taxon>Eukaryota</taxon>
        <taxon>Discoba</taxon>
        <taxon>Euglenozoa</taxon>
        <taxon>Kinetoplastea</taxon>
        <taxon>Metakinetoplastina</taxon>
        <taxon>Trypanosomatida</taxon>
        <taxon>Trypanosomatidae</taxon>
        <taxon>Leishmaniinae</taxon>
        <taxon>Porcisia</taxon>
    </lineage>
</organism>
<proteinExistence type="predicted"/>
<protein>
    <submittedName>
        <fullName evidence="1">Uncharacterized protein</fullName>
    </submittedName>
</protein>
<gene>
    <name evidence="1" type="ORF">JKF63_00578</name>
</gene>
<sequence>MDLTRKRYRGDASEAAAKVSEDECAAISGCGAQYAHSSKRVTSSTSAEEVGFEGDSDYTVLVKRSSALLAKFGQRNALNNCTTEETGSTSKESTQPMKLQCAIEKPEPSSHSVSCVTGSVIVPFATLQDTLPAELISHSTKFTQTDSSISLDARKNLLSTELSELHALLHVFFS</sequence>
<dbReference type="OrthoDB" id="261551at2759"/>
<comment type="caution">
    <text evidence="1">The sequence shown here is derived from an EMBL/GenBank/DDBJ whole genome shotgun (WGS) entry which is preliminary data.</text>
</comment>
<evidence type="ECO:0000313" key="2">
    <source>
        <dbReference type="Proteomes" id="UP000674318"/>
    </source>
</evidence>
<dbReference type="KEGG" id="phet:94286706"/>
<dbReference type="Proteomes" id="UP000674318">
    <property type="component" value="Unassembled WGS sequence"/>
</dbReference>
<evidence type="ECO:0000313" key="1">
    <source>
        <dbReference type="EMBL" id="KAG5490458.1"/>
    </source>
</evidence>
<dbReference type="EMBL" id="JAFJZO010000036">
    <property type="protein sequence ID" value="KAG5490458.1"/>
    <property type="molecule type" value="Genomic_DNA"/>
</dbReference>
<dbReference type="AlphaFoldDB" id="A0A836HZB5"/>
<reference evidence="1 2" key="1">
    <citation type="submission" date="2021-02" db="EMBL/GenBank/DDBJ databases">
        <title>Porcisia hertigi Genome sequencing and assembly.</title>
        <authorList>
            <person name="Almutairi H."/>
            <person name="Gatherer D."/>
        </authorList>
    </citation>
    <scope>NUCLEOTIDE SEQUENCE [LARGE SCALE GENOMIC DNA]</scope>
    <source>
        <strain evidence="1 2">C119</strain>
    </source>
</reference>
<dbReference type="GeneID" id="94286706"/>
<name>A0A836HZB5_9TRYP</name>
<accession>A0A836HZB5</accession>
<keyword evidence="2" id="KW-1185">Reference proteome</keyword>
<dbReference type="RefSeq" id="XP_067752786.1">
    <property type="nucleotide sequence ID" value="XM_067896629.1"/>
</dbReference>